<name>A0ABP7M2F9_9GAMM</name>
<gene>
    <name evidence="1" type="ORF">GCM10022277_03140</name>
</gene>
<reference evidence="2" key="1">
    <citation type="journal article" date="2019" name="Int. J. Syst. Evol. Microbiol.">
        <title>The Global Catalogue of Microorganisms (GCM) 10K type strain sequencing project: providing services to taxonomists for standard genome sequencing and annotation.</title>
        <authorList>
            <consortium name="The Broad Institute Genomics Platform"/>
            <consortium name="The Broad Institute Genome Sequencing Center for Infectious Disease"/>
            <person name="Wu L."/>
            <person name="Ma J."/>
        </authorList>
    </citation>
    <scope>NUCLEOTIDE SEQUENCE [LARGE SCALE GENOMIC DNA]</scope>
    <source>
        <strain evidence="2">JCM 17551</strain>
    </source>
</reference>
<accession>A0ABP7M2F9</accession>
<comment type="caution">
    <text evidence="1">The sequence shown here is derived from an EMBL/GenBank/DDBJ whole genome shotgun (WGS) entry which is preliminary data.</text>
</comment>
<dbReference type="Proteomes" id="UP001501565">
    <property type="component" value="Unassembled WGS sequence"/>
</dbReference>
<evidence type="ECO:0000313" key="2">
    <source>
        <dbReference type="Proteomes" id="UP001501565"/>
    </source>
</evidence>
<keyword evidence="2" id="KW-1185">Reference proteome</keyword>
<evidence type="ECO:0000313" key="1">
    <source>
        <dbReference type="EMBL" id="GAA3911853.1"/>
    </source>
</evidence>
<dbReference type="RefSeq" id="WP_344794777.1">
    <property type="nucleotide sequence ID" value="NZ_BAABBN010000004.1"/>
</dbReference>
<protein>
    <submittedName>
        <fullName evidence="1">Uncharacterized protein</fullName>
    </submittedName>
</protein>
<dbReference type="EMBL" id="BAABBN010000004">
    <property type="protein sequence ID" value="GAA3911853.1"/>
    <property type="molecule type" value="Genomic_DNA"/>
</dbReference>
<sequence length="78" mass="8633">MTTSFLEIIELSDGDVALQKADSEDEQLVTIHFSDEAKAMLQGDYVQIAKGMIQAGLQIVGRMQEEAEQLEEAPKIVH</sequence>
<organism evidence="1 2">
    <name type="scientific">Litoribacillus peritrichatus</name>
    <dbReference type="NCBI Taxonomy" id="718191"/>
    <lineage>
        <taxon>Bacteria</taxon>
        <taxon>Pseudomonadati</taxon>
        <taxon>Pseudomonadota</taxon>
        <taxon>Gammaproteobacteria</taxon>
        <taxon>Oceanospirillales</taxon>
        <taxon>Oceanospirillaceae</taxon>
        <taxon>Litoribacillus</taxon>
    </lineage>
</organism>
<proteinExistence type="predicted"/>